<dbReference type="Pfam" id="PF13920">
    <property type="entry name" value="zf-C3HC4_3"/>
    <property type="match status" value="1"/>
</dbReference>
<dbReference type="Proteomes" id="UP000002282">
    <property type="component" value="Chromosome 3L"/>
</dbReference>
<organism evidence="14 15">
    <name type="scientific">Drosophila yakuba</name>
    <name type="common">Fruit fly</name>
    <dbReference type="NCBI Taxonomy" id="7245"/>
    <lineage>
        <taxon>Eukaryota</taxon>
        <taxon>Metazoa</taxon>
        <taxon>Ecdysozoa</taxon>
        <taxon>Arthropoda</taxon>
        <taxon>Hexapoda</taxon>
        <taxon>Insecta</taxon>
        <taxon>Pterygota</taxon>
        <taxon>Neoptera</taxon>
        <taxon>Endopterygota</taxon>
        <taxon>Diptera</taxon>
        <taxon>Brachycera</taxon>
        <taxon>Muscomorpha</taxon>
        <taxon>Ephydroidea</taxon>
        <taxon>Drosophilidae</taxon>
        <taxon>Drosophila</taxon>
        <taxon>Sophophora</taxon>
    </lineage>
</organism>
<comment type="pathway">
    <text evidence="11">Protein modification; protein ubiquitination.</text>
</comment>
<keyword evidence="3 11" id="KW-0963">Cytoplasm</keyword>
<dbReference type="EC" id="2.3.2.27" evidence="11"/>
<evidence type="ECO:0000256" key="1">
    <source>
        <dbReference type="ARBA" id="ARBA00000900"/>
    </source>
</evidence>
<evidence type="ECO:0000256" key="2">
    <source>
        <dbReference type="ARBA" id="ARBA00004514"/>
    </source>
</evidence>
<dbReference type="SMART" id="SM00678">
    <property type="entry name" value="WWE"/>
    <property type="match status" value="1"/>
</dbReference>
<feature type="compositionally biased region" description="Low complexity" evidence="12">
    <location>
        <begin position="69"/>
        <end position="110"/>
    </location>
</feature>
<evidence type="ECO:0000313" key="14">
    <source>
        <dbReference type="EMBL" id="KRK02363.1"/>
    </source>
</evidence>
<dbReference type="GO" id="GO:0061630">
    <property type="term" value="F:ubiquitin protein ligase activity"/>
    <property type="evidence" value="ECO:0007669"/>
    <property type="project" value="UniProtKB-UniRule"/>
</dbReference>
<sequence length="367" mass="39669">MSQQRSTEQNAACSNTSDVITLDDDDEDTDVQFVAVLRPTAPVIDLCLSPSTSAAAAAAAAAAAHSGNGSAEDAAAGSAPGPDAADSDLDSPAATPEEAAKATNGDAAAAVSGEDSPSAAAAALECPICLQTCIHPARLPCGHIFCFLCVKGVAYKNRRCAMCRREIPAEFLDHPQLVNGIEDICTTRATEDGFQWYYEGRNEGWWAYDSRTNGDIEIAYASYQIYKAQNPTIAALFDRDHLTPVNYYYLSEENVVFFDADAQVIIYPSNNRPIDQGAPILPNNEDRDSPSPSHEYSLSSDSEDLNVIRPHPGRLHIQICGRMYVIDFLQKIQYLRSTPEKRRNIMRCKSTDDVPGGKRGVAGLSLN</sequence>
<evidence type="ECO:0000256" key="8">
    <source>
        <dbReference type="ARBA" id="ARBA00022786"/>
    </source>
</evidence>
<keyword evidence="5" id="KW-0879">Wnt signaling pathway</keyword>
<keyword evidence="7 10" id="KW-0863">Zinc-finger</keyword>
<keyword evidence="6 11" id="KW-0479">Metal-binding</keyword>
<dbReference type="Gene3D" id="3.30.40.10">
    <property type="entry name" value="Zinc/RING finger domain, C3HC4 (zinc finger)"/>
    <property type="match status" value="1"/>
</dbReference>
<name>A0A0R1DZ91_DROYA</name>
<evidence type="ECO:0000256" key="9">
    <source>
        <dbReference type="ARBA" id="ARBA00022833"/>
    </source>
</evidence>
<dbReference type="FunFam" id="3.30.40.10:FF:000204">
    <property type="entry name" value="E3 ubiquitin-protein ligase RNF146"/>
    <property type="match status" value="1"/>
</dbReference>
<feature type="region of interest" description="Disordered" evidence="12">
    <location>
        <begin position="275"/>
        <end position="305"/>
    </location>
</feature>
<dbReference type="SUPFAM" id="SSF117839">
    <property type="entry name" value="WWE domain"/>
    <property type="match status" value="2"/>
</dbReference>
<evidence type="ECO:0000256" key="6">
    <source>
        <dbReference type="ARBA" id="ARBA00022723"/>
    </source>
</evidence>
<dbReference type="GO" id="GO:0005829">
    <property type="term" value="C:cytosol"/>
    <property type="evidence" value="ECO:0007669"/>
    <property type="project" value="UniProtKB-SubCell"/>
</dbReference>
<feature type="region of interest" description="Disordered" evidence="12">
    <location>
        <begin position="1"/>
        <end position="26"/>
    </location>
</feature>
<comment type="catalytic activity">
    <reaction evidence="1 11">
        <text>S-ubiquitinyl-[E2 ubiquitin-conjugating enzyme]-L-cysteine + [acceptor protein]-L-lysine = [E2 ubiquitin-conjugating enzyme]-L-cysteine + N(6)-ubiquitinyl-[acceptor protein]-L-lysine.</text>
        <dbReference type="EC" id="2.3.2.27"/>
    </reaction>
</comment>
<feature type="compositionally biased region" description="Polar residues" evidence="12">
    <location>
        <begin position="1"/>
        <end position="15"/>
    </location>
</feature>
<dbReference type="InterPro" id="IPR004170">
    <property type="entry name" value="WWE_dom"/>
</dbReference>
<gene>
    <name evidence="14" type="primary">Dyak\GE22479</name>
    <name evidence="14" type="synonym">dyak_GLEANR_6150</name>
    <name evidence="14" type="synonym">GE22479</name>
    <name evidence="14" type="ORF">Dyak_GE22479</name>
</gene>
<reference evidence="14 15" key="1">
    <citation type="journal article" date="2007" name="Nature">
        <title>Evolution of genes and genomes on the Drosophila phylogeny.</title>
        <authorList>
            <consortium name="Drosophila 12 Genomes Consortium"/>
            <person name="Clark A.G."/>
            <person name="Eisen M.B."/>
            <person name="Smith D.R."/>
            <person name="Bergman C.M."/>
            <person name="Oliver B."/>
            <person name="Markow T.A."/>
            <person name="Kaufman T.C."/>
            <person name="Kellis M."/>
            <person name="Gelbart W."/>
            <person name="Iyer V.N."/>
            <person name="Pollard D.A."/>
            <person name="Sackton T.B."/>
            <person name="Larracuente A.M."/>
            <person name="Singh N.D."/>
            <person name="Abad J.P."/>
            <person name="Abt D.N."/>
            <person name="Adryan B."/>
            <person name="Aguade M."/>
            <person name="Akashi H."/>
            <person name="Anderson W.W."/>
            <person name="Aquadro C.F."/>
            <person name="Ardell D.H."/>
            <person name="Arguello R."/>
            <person name="Artieri C.G."/>
            <person name="Barbash D.A."/>
            <person name="Barker D."/>
            <person name="Barsanti P."/>
            <person name="Batterham P."/>
            <person name="Batzoglou S."/>
            <person name="Begun D."/>
            <person name="Bhutkar A."/>
            <person name="Blanco E."/>
            <person name="Bosak S.A."/>
            <person name="Bradley R.K."/>
            <person name="Brand A.D."/>
            <person name="Brent M.R."/>
            <person name="Brooks A.N."/>
            <person name="Brown R.H."/>
            <person name="Butlin R.K."/>
            <person name="Caggese C."/>
            <person name="Calvi B.R."/>
            <person name="Bernardo de Carvalho A."/>
            <person name="Caspi A."/>
            <person name="Castrezana S."/>
            <person name="Celniker S.E."/>
            <person name="Chang J.L."/>
            <person name="Chapple C."/>
            <person name="Chatterji S."/>
            <person name="Chinwalla A."/>
            <person name="Civetta A."/>
            <person name="Clifton S.W."/>
            <person name="Comeron J.M."/>
            <person name="Costello J.C."/>
            <person name="Coyne J.A."/>
            <person name="Daub J."/>
            <person name="David R.G."/>
            <person name="Delcher A.L."/>
            <person name="Delehaunty K."/>
            <person name="Do C.B."/>
            <person name="Ebling H."/>
            <person name="Edwards K."/>
            <person name="Eickbush T."/>
            <person name="Evans J.D."/>
            <person name="Filipski A."/>
            <person name="Findeiss S."/>
            <person name="Freyhult E."/>
            <person name="Fulton L."/>
            <person name="Fulton R."/>
            <person name="Garcia A.C."/>
            <person name="Gardiner A."/>
            <person name="Garfield D.A."/>
            <person name="Garvin B.E."/>
            <person name="Gibson G."/>
            <person name="Gilbert D."/>
            <person name="Gnerre S."/>
            <person name="Godfrey J."/>
            <person name="Good R."/>
            <person name="Gotea V."/>
            <person name="Gravely B."/>
            <person name="Greenberg A.J."/>
            <person name="Griffiths-Jones S."/>
            <person name="Gross S."/>
            <person name="Guigo R."/>
            <person name="Gustafson E.A."/>
            <person name="Haerty W."/>
            <person name="Hahn M.W."/>
            <person name="Halligan D.L."/>
            <person name="Halpern A.L."/>
            <person name="Halter G.M."/>
            <person name="Han M.V."/>
            <person name="Heger A."/>
            <person name="Hillier L."/>
            <person name="Hinrichs A.S."/>
            <person name="Holmes I."/>
            <person name="Hoskins R.A."/>
            <person name="Hubisz M.J."/>
            <person name="Hultmark D."/>
            <person name="Huntley M.A."/>
            <person name="Jaffe D.B."/>
            <person name="Jagadeeshan S."/>
            <person name="Jeck W.R."/>
            <person name="Johnson J."/>
            <person name="Jones C.D."/>
            <person name="Jordan W.C."/>
            <person name="Karpen G.H."/>
            <person name="Kataoka E."/>
            <person name="Keightley P.D."/>
            <person name="Kheradpour P."/>
            <person name="Kirkness E.F."/>
            <person name="Koerich L.B."/>
            <person name="Kristiansen K."/>
            <person name="Kudrna D."/>
            <person name="Kulathinal R.J."/>
            <person name="Kumar S."/>
            <person name="Kwok R."/>
            <person name="Lander E."/>
            <person name="Langley C.H."/>
            <person name="Lapoint R."/>
            <person name="Lazzaro B.P."/>
            <person name="Lee S.J."/>
            <person name="Levesque L."/>
            <person name="Li R."/>
            <person name="Lin C.F."/>
            <person name="Lin M.F."/>
            <person name="Lindblad-Toh K."/>
            <person name="Llopart A."/>
            <person name="Long M."/>
            <person name="Low L."/>
            <person name="Lozovsky E."/>
            <person name="Lu J."/>
            <person name="Luo M."/>
            <person name="Machado C.A."/>
            <person name="Makalowski W."/>
            <person name="Marzo M."/>
            <person name="Matsuda M."/>
            <person name="Matzkin L."/>
            <person name="McAllister B."/>
            <person name="McBride C.S."/>
            <person name="McKernan B."/>
            <person name="McKernan K."/>
            <person name="Mendez-Lago M."/>
            <person name="Minx P."/>
            <person name="Mollenhauer M.U."/>
            <person name="Montooth K."/>
            <person name="Mount S.M."/>
            <person name="Mu X."/>
            <person name="Myers E."/>
            <person name="Negre B."/>
            <person name="Newfeld S."/>
            <person name="Nielsen R."/>
            <person name="Noor M.A."/>
            <person name="O'Grady P."/>
            <person name="Pachter L."/>
            <person name="Papaceit M."/>
            <person name="Parisi M.J."/>
            <person name="Parisi M."/>
            <person name="Parts L."/>
            <person name="Pedersen J.S."/>
            <person name="Pesole G."/>
            <person name="Phillippy A.M."/>
            <person name="Ponting C.P."/>
            <person name="Pop M."/>
            <person name="Porcelli D."/>
            <person name="Powell J.R."/>
            <person name="Prohaska S."/>
            <person name="Pruitt K."/>
            <person name="Puig M."/>
            <person name="Quesneville H."/>
            <person name="Ram K.R."/>
            <person name="Rand D."/>
            <person name="Rasmussen M.D."/>
            <person name="Reed L.K."/>
            <person name="Reenan R."/>
            <person name="Reily A."/>
            <person name="Remington K.A."/>
            <person name="Rieger T.T."/>
            <person name="Ritchie M.G."/>
            <person name="Robin C."/>
            <person name="Rogers Y.H."/>
            <person name="Rohde C."/>
            <person name="Rozas J."/>
            <person name="Rubenfield M.J."/>
            <person name="Ruiz A."/>
            <person name="Russo S."/>
            <person name="Salzberg S.L."/>
            <person name="Sanchez-Gracia A."/>
            <person name="Saranga D.J."/>
            <person name="Sato H."/>
            <person name="Schaeffer S.W."/>
            <person name="Schatz M.C."/>
            <person name="Schlenke T."/>
            <person name="Schwartz R."/>
            <person name="Segarra C."/>
            <person name="Singh R.S."/>
            <person name="Sirot L."/>
            <person name="Sirota M."/>
            <person name="Sisneros N.B."/>
            <person name="Smith C.D."/>
            <person name="Smith T.F."/>
            <person name="Spieth J."/>
            <person name="Stage D.E."/>
            <person name="Stark A."/>
            <person name="Stephan W."/>
            <person name="Strausberg R.L."/>
            <person name="Strempel S."/>
            <person name="Sturgill D."/>
            <person name="Sutton G."/>
            <person name="Sutton G.G."/>
            <person name="Tao W."/>
            <person name="Teichmann S."/>
            <person name="Tobari Y.N."/>
            <person name="Tomimura Y."/>
            <person name="Tsolas J.M."/>
            <person name="Valente V.L."/>
            <person name="Venter E."/>
            <person name="Venter J.C."/>
            <person name="Vicario S."/>
            <person name="Vieira F.G."/>
            <person name="Vilella A.J."/>
            <person name="Villasante A."/>
            <person name="Walenz B."/>
            <person name="Wang J."/>
            <person name="Wasserman M."/>
            <person name="Watts T."/>
            <person name="Wilson D."/>
            <person name="Wilson R.K."/>
            <person name="Wing R.A."/>
            <person name="Wolfner M.F."/>
            <person name="Wong A."/>
            <person name="Wong G.K."/>
            <person name="Wu C.I."/>
            <person name="Wu G."/>
            <person name="Yamamoto D."/>
            <person name="Yang H.P."/>
            <person name="Yang S.P."/>
            <person name="Yorke J.A."/>
            <person name="Yoshida K."/>
            <person name="Zdobnov E."/>
            <person name="Zhang P."/>
            <person name="Zhang Y."/>
            <person name="Zimin A.V."/>
            <person name="Baldwin J."/>
            <person name="Abdouelleil A."/>
            <person name="Abdulkadir J."/>
            <person name="Abebe A."/>
            <person name="Abera B."/>
            <person name="Abreu J."/>
            <person name="Acer S.C."/>
            <person name="Aftuck L."/>
            <person name="Alexander A."/>
            <person name="An P."/>
            <person name="Anderson E."/>
            <person name="Anderson S."/>
            <person name="Arachi H."/>
            <person name="Azer M."/>
            <person name="Bachantsang P."/>
            <person name="Barry A."/>
            <person name="Bayul T."/>
            <person name="Berlin A."/>
            <person name="Bessette D."/>
            <person name="Bloom T."/>
            <person name="Blye J."/>
            <person name="Boguslavskiy L."/>
            <person name="Bonnet C."/>
            <person name="Boukhgalter B."/>
            <person name="Bourzgui I."/>
            <person name="Brown A."/>
            <person name="Cahill P."/>
            <person name="Channer S."/>
            <person name="Cheshatsang Y."/>
            <person name="Chuda L."/>
            <person name="Citroen M."/>
            <person name="Collymore A."/>
            <person name="Cooke P."/>
            <person name="Costello M."/>
            <person name="D'Aco K."/>
            <person name="Daza R."/>
            <person name="De Haan G."/>
            <person name="DeGray S."/>
            <person name="DeMaso C."/>
            <person name="Dhargay N."/>
            <person name="Dooley K."/>
            <person name="Dooley E."/>
            <person name="Doricent M."/>
            <person name="Dorje P."/>
            <person name="Dorjee K."/>
            <person name="Dupes A."/>
            <person name="Elong R."/>
            <person name="Falk J."/>
            <person name="Farina A."/>
            <person name="Faro S."/>
            <person name="Ferguson D."/>
            <person name="Fisher S."/>
            <person name="Foley C.D."/>
            <person name="Franke A."/>
            <person name="Friedrich D."/>
            <person name="Gadbois L."/>
            <person name="Gearin G."/>
            <person name="Gearin C.R."/>
            <person name="Giannoukos G."/>
            <person name="Goode T."/>
            <person name="Graham J."/>
            <person name="Grandbois E."/>
            <person name="Grewal S."/>
            <person name="Gyaltsen K."/>
            <person name="Hafez N."/>
            <person name="Hagos B."/>
            <person name="Hall J."/>
            <person name="Henson C."/>
            <person name="Hollinger A."/>
            <person name="Honan T."/>
            <person name="Huard M.D."/>
            <person name="Hughes L."/>
            <person name="Hurhula B."/>
            <person name="Husby M.E."/>
            <person name="Kamat A."/>
            <person name="Kanga B."/>
            <person name="Kashin S."/>
            <person name="Khazanovich D."/>
            <person name="Kisner P."/>
            <person name="Lance K."/>
            <person name="Lara M."/>
            <person name="Lee W."/>
            <person name="Lennon N."/>
            <person name="Letendre F."/>
            <person name="LeVine R."/>
            <person name="Lipovsky A."/>
            <person name="Liu X."/>
            <person name="Liu J."/>
            <person name="Liu S."/>
            <person name="Lokyitsang T."/>
            <person name="Lokyitsang Y."/>
            <person name="Lubonja R."/>
            <person name="Lui A."/>
            <person name="MacDonald P."/>
            <person name="Magnisalis V."/>
            <person name="Maru K."/>
            <person name="Matthews C."/>
            <person name="McCusker W."/>
            <person name="McDonough S."/>
            <person name="Mehta T."/>
            <person name="Meldrim J."/>
            <person name="Meneus L."/>
            <person name="Mihai O."/>
            <person name="Mihalev A."/>
            <person name="Mihova T."/>
            <person name="Mittelman R."/>
            <person name="Mlenga V."/>
            <person name="Montmayeur A."/>
            <person name="Mulrain L."/>
            <person name="Navidi A."/>
            <person name="Naylor J."/>
            <person name="Negash T."/>
            <person name="Nguyen T."/>
            <person name="Nguyen N."/>
            <person name="Nicol R."/>
            <person name="Norbu C."/>
            <person name="Norbu N."/>
            <person name="Novod N."/>
            <person name="O'Neill B."/>
            <person name="Osman S."/>
            <person name="Markiewicz E."/>
            <person name="Oyono O.L."/>
            <person name="Patti C."/>
            <person name="Phunkhang P."/>
            <person name="Pierre F."/>
            <person name="Priest M."/>
            <person name="Raghuraman S."/>
            <person name="Rege F."/>
            <person name="Reyes R."/>
            <person name="Rise C."/>
            <person name="Rogov P."/>
            <person name="Ross K."/>
            <person name="Ryan E."/>
            <person name="Settipalli S."/>
            <person name="Shea T."/>
            <person name="Sherpa N."/>
            <person name="Shi L."/>
            <person name="Shih D."/>
            <person name="Sparrow T."/>
            <person name="Spaulding J."/>
            <person name="Stalker J."/>
            <person name="Stange-Thomann N."/>
            <person name="Stavropoulos S."/>
            <person name="Stone C."/>
            <person name="Strader C."/>
            <person name="Tesfaye S."/>
            <person name="Thomson T."/>
            <person name="Thoulutsang Y."/>
            <person name="Thoulutsang D."/>
            <person name="Topham K."/>
            <person name="Topping I."/>
            <person name="Tsamla T."/>
            <person name="Vassiliev H."/>
            <person name="Vo A."/>
            <person name="Wangchuk T."/>
            <person name="Wangdi T."/>
            <person name="Weiand M."/>
            <person name="Wilkinson J."/>
            <person name="Wilson A."/>
            <person name="Yadav S."/>
            <person name="Young G."/>
            <person name="Yu Q."/>
            <person name="Zembek L."/>
            <person name="Zhong D."/>
            <person name="Zimmer A."/>
            <person name="Zwirko Z."/>
            <person name="Jaffe D.B."/>
            <person name="Alvarez P."/>
            <person name="Brockman W."/>
            <person name="Butler J."/>
            <person name="Chin C."/>
            <person name="Gnerre S."/>
            <person name="Grabherr M."/>
            <person name="Kleber M."/>
            <person name="Mauceli E."/>
            <person name="MacCallum I."/>
        </authorList>
    </citation>
    <scope>NUCLEOTIDE SEQUENCE [LARGE SCALE GENOMIC DNA]</scope>
    <source>
        <strain evidence="15">Tai18E2 / Tucson 14021-0261.01</strain>
    </source>
</reference>
<dbReference type="GO" id="GO:0005634">
    <property type="term" value="C:nucleus"/>
    <property type="evidence" value="ECO:0007669"/>
    <property type="project" value="TreeGrafter"/>
</dbReference>
<dbReference type="AlphaFoldDB" id="A0A0R1DZ91"/>
<comment type="function">
    <text evidence="11">E3 ubiquitin-protein ligase that specifically binds poly-ADP-ribosylated proteins and mediates their ubiquitination and subsequent degradation.</text>
</comment>
<comment type="subcellular location">
    <subcellularLocation>
        <location evidence="2 11">Cytoplasm</location>
        <location evidence="2 11">Cytosol</location>
    </subcellularLocation>
</comment>
<protein>
    <recommendedName>
        <fullName evidence="11">E3 ubiquitin-protein ligase</fullName>
        <ecNumber evidence="11">2.3.2.27</ecNumber>
    </recommendedName>
</protein>
<keyword evidence="8 11" id="KW-0833">Ubl conjugation pathway</keyword>
<dbReference type="eggNOG" id="KOG0824">
    <property type="taxonomic scope" value="Eukaryota"/>
</dbReference>
<dbReference type="EMBL" id="CM000159">
    <property type="protein sequence ID" value="KRK02363.1"/>
    <property type="molecule type" value="Genomic_DNA"/>
</dbReference>
<dbReference type="GO" id="GO:0051865">
    <property type="term" value="P:protein autoubiquitination"/>
    <property type="evidence" value="ECO:0007669"/>
    <property type="project" value="UniProtKB-UniRule"/>
</dbReference>
<proteinExistence type="predicted"/>
<evidence type="ECO:0000256" key="10">
    <source>
        <dbReference type="PROSITE-ProRule" id="PRU00175"/>
    </source>
</evidence>
<dbReference type="SUPFAM" id="SSF57850">
    <property type="entry name" value="RING/U-box"/>
    <property type="match status" value="1"/>
</dbReference>
<evidence type="ECO:0000313" key="15">
    <source>
        <dbReference type="Proteomes" id="UP000002282"/>
    </source>
</evidence>
<evidence type="ECO:0000256" key="5">
    <source>
        <dbReference type="ARBA" id="ARBA00022687"/>
    </source>
</evidence>
<keyword evidence="9 11" id="KW-0862">Zinc</keyword>
<dbReference type="CDD" id="cd16546">
    <property type="entry name" value="RING-HC_RNF146"/>
    <property type="match status" value="1"/>
</dbReference>
<comment type="domain">
    <text evidence="11">The WWE domain mediates non-covalent poly(ADP-ribose)-binding.</text>
</comment>
<dbReference type="GO" id="GO:0072572">
    <property type="term" value="F:poly-ADP-D-ribose binding"/>
    <property type="evidence" value="ECO:0007669"/>
    <property type="project" value="UniProtKB-UniRule"/>
</dbReference>
<dbReference type="InterPro" id="IPR017907">
    <property type="entry name" value="Znf_RING_CS"/>
</dbReference>
<evidence type="ECO:0000256" key="3">
    <source>
        <dbReference type="ARBA" id="ARBA00022490"/>
    </source>
</evidence>
<dbReference type="InterPro" id="IPR037197">
    <property type="entry name" value="WWE_dom_sf"/>
</dbReference>
<feature type="region of interest" description="Disordered" evidence="12">
    <location>
        <begin position="69"/>
        <end position="112"/>
    </location>
</feature>
<dbReference type="InterPro" id="IPR018123">
    <property type="entry name" value="WWE-dom_subgr"/>
</dbReference>
<dbReference type="GO" id="GO:0016055">
    <property type="term" value="P:Wnt signaling pathway"/>
    <property type="evidence" value="ECO:0007669"/>
    <property type="project" value="UniProtKB-KW"/>
</dbReference>
<comment type="PTM">
    <text evidence="11">Ubiquitinated; autoubiquitinated.</text>
</comment>
<dbReference type="InterPro" id="IPR044110">
    <property type="entry name" value="RING-HC_RNF146"/>
</dbReference>
<dbReference type="SMART" id="SM00184">
    <property type="entry name" value="RING"/>
    <property type="match status" value="1"/>
</dbReference>
<feature type="domain" description="RING-type" evidence="13">
    <location>
        <begin position="126"/>
        <end position="164"/>
    </location>
</feature>
<keyword evidence="15" id="KW-1185">Reference proteome</keyword>
<dbReference type="PROSITE" id="PS50089">
    <property type="entry name" value="ZF_RING_2"/>
    <property type="match status" value="1"/>
</dbReference>
<evidence type="ECO:0000256" key="12">
    <source>
        <dbReference type="SAM" id="MobiDB-lite"/>
    </source>
</evidence>
<feature type="compositionally biased region" description="Low complexity" evidence="12">
    <location>
        <begin position="290"/>
        <end position="300"/>
    </location>
</feature>
<dbReference type="UniPathway" id="UPA00143"/>
<evidence type="ECO:0000256" key="7">
    <source>
        <dbReference type="ARBA" id="ARBA00022771"/>
    </source>
</evidence>
<dbReference type="GO" id="GO:0006511">
    <property type="term" value="P:ubiquitin-dependent protein catabolic process"/>
    <property type="evidence" value="ECO:0007669"/>
    <property type="project" value="UniProtKB-UniRule"/>
</dbReference>
<dbReference type="GO" id="GO:0008270">
    <property type="term" value="F:zinc ion binding"/>
    <property type="evidence" value="ECO:0007669"/>
    <property type="project" value="UniProtKB-UniRule"/>
</dbReference>
<reference evidence="14 15" key="2">
    <citation type="journal article" date="2007" name="PLoS Biol.">
        <title>Principles of genome evolution in the Drosophila melanogaster species group.</title>
        <authorList>
            <person name="Ranz J.M."/>
            <person name="Maurin D."/>
            <person name="Chan Y.S."/>
            <person name="von Grotthuss M."/>
            <person name="Hillier L.W."/>
            <person name="Roote J."/>
            <person name="Ashburner M."/>
            <person name="Bergman C.M."/>
        </authorList>
    </citation>
    <scope>NUCLEOTIDE SEQUENCE [LARGE SCALE GENOMIC DNA]</scope>
    <source>
        <strain evidence="15">Tai18E2 / Tucson 14021-0261.01</strain>
    </source>
</reference>
<evidence type="ECO:0000256" key="11">
    <source>
        <dbReference type="RuleBase" id="RU367115"/>
    </source>
</evidence>
<evidence type="ECO:0000256" key="4">
    <source>
        <dbReference type="ARBA" id="ARBA00022679"/>
    </source>
</evidence>
<dbReference type="InterPro" id="IPR033509">
    <property type="entry name" value="RNF146"/>
</dbReference>
<dbReference type="PROSITE" id="PS00518">
    <property type="entry name" value="ZF_RING_1"/>
    <property type="match status" value="1"/>
</dbReference>
<dbReference type="OrthoDB" id="10065815at2759"/>
<accession>A0A0R1DZ91</accession>
<dbReference type="InterPro" id="IPR001841">
    <property type="entry name" value="Znf_RING"/>
</dbReference>
<dbReference type="Gene3D" id="3.30.720.50">
    <property type="match status" value="1"/>
</dbReference>
<evidence type="ECO:0000259" key="13">
    <source>
        <dbReference type="PROSITE" id="PS50089"/>
    </source>
</evidence>
<dbReference type="PANTHER" id="PTHR13417">
    <property type="entry name" value="E3 UBIQUITIN-PROTEIN LIGASE RNF146"/>
    <property type="match status" value="1"/>
</dbReference>
<dbReference type="InterPro" id="IPR013083">
    <property type="entry name" value="Znf_RING/FYVE/PHD"/>
</dbReference>
<keyword evidence="4 11" id="KW-0808">Transferase</keyword>
<dbReference type="PANTHER" id="PTHR13417:SF2">
    <property type="entry name" value="E3 UBIQUITIN-PROTEIN LIGASE RNF146"/>
    <property type="match status" value="1"/>
</dbReference>
<dbReference type="Pfam" id="PF02825">
    <property type="entry name" value="WWE"/>
    <property type="match status" value="1"/>
</dbReference>